<evidence type="ECO:0000313" key="9">
    <source>
        <dbReference type="Proteomes" id="UP000026961"/>
    </source>
</evidence>
<keyword evidence="4" id="KW-0040">ANK repeat</keyword>
<sequence length="308" mass="33219">MAMETPPPFQESAHCDVCRCTFTTFRRRHHCRNCGRTLCHEHSSYHMALPQYGIYTDVRVCYDCFNKSSSRGGVGNAGSPGSVSSAADSFSGLNLGEDDASSPMKNSAFHSAPAVIECKCGMPLCICEAPKPEPVPVKFCVPPPNEHMQQSISTTSSSAQSNPRPKKSSTNQQSAESSVKKASATSSSNSSSFLNLGLMSNDTNDKGPSEYDVTGEGLREAIKSGDIKAVKKLLSQGVDSNYCDKQGFTLLHLAALFNQTEIALILMDNGANIQSKNGQGETPLDCAPAMLQYKMRQRMEELAASQRP</sequence>
<dbReference type="GO" id="GO:0006623">
    <property type="term" value="P:protein targeting to vacuole"/>
    <property type="evidence" value="ECO:0007669"/>
    <property type="project" value="TreeGrafter"/>
</dbReference>
<dbReference type="SUPFAM" id="SSF57903">
    <property type="entry name" value="FYVE/PHD zinc finger"/>
    <property type="match status" value="1"/>
</dbReference>
<dbReference type="CDD" id="cd15760">
    <property type="entry name" value="FYVE_scVPS27p_like"/>
    <property type="match status" value="1"/>
</dbReference>
<dbReference type="SMART" id="SM00248">
    <property type="entry name" value="ANK"/>
    <property type="match status" value="2"/>
</dbReference>
<evidence type="ECO:0000259" key="7">
    <source>
        <dbReference type="PROSITE" id="PS50178"/>
    </source>
</evidence>
<dbReference type="Gene3D" id="3.30.40.10">
    <property type="entry name" value="Zinc/RING finger domain, C3HC4 (zinc finger)"/>
    <property type="match status" value="1"/>
</dbReference>
<dbReference type="PROSITE" id="PS50297">
    <property type="entry name" value="ANK_REP_REGION"/>
    <property type="match status" value="1"/>
</dbReference>
<feature type="compositionally biased region" description="Low complexity" evidence="6">
    <location>
        <begin position="174"/>
        <end position="192"/>
    </location>
</feature>
<dbReference type="InterPro" id="IPR013083">
    <property type="entry name" value="Znf_RING/FYVE/PHD"/>
</dbReference>
<dbReference type="eggNOG" id="KOG4177">
    <property type="taxonomic scope" value="Eukaryota"/>
</dbReference>
<keyword evidence="9" id="KW-1185">Reference proteome</keyword>
<dbReference type="InterPro" id="IPR002110">
    <property type="entry name" value="Ankyrin_rpt"/>
</dbReference>
<dbReference type="InterPro" id="IPR017455">
    <property type="entry name" value="Znf_FYVE-rel"/>
</dbReference>
<accession>A0A0E0AMR0</accession>
<dbReference type="AlphaFoldDB" id="A0A0E0AMR0"/>
<dbReference type="Gramene" id="OGLUM07G22280.1">
    <property type="protein sequence ID" value="OGLUM07G22280.1"/>
    <property type="gene ID" value="OGLUM07G22280"/>
</dbReference>
<dbReference type="Gramene" id="OGLUM07G22280.2">
    <property type="protein sequence ID" value="OGLUM07G22280.2"/>
    <property type="gene ID" value="OGLUM07G22280"/>
</dbReference>
<protein>
    <recommendedName>
        <fullName evidence="7">FYVE-type domain-containing protein</fullName>
    </recommendedName>
</protein>
<feature type="region of interest" description="Disordered" evidence="6">
    <location>
        <begin position="147"/>
        <end position="211"/>
    </location>
</feature>
<evidence type="ECO:0000256" key="3">
    <source>
        <dbReference type="ARBA" id="ARBA00022833"/>
    </source>
</evidence>
<feature type="domain" description="FYVE-type" evidence="7">
    <location>
        <begin position="9"/>
        <end position="69"/>
    </location>
</feature>
<dbReference type="InterPro" id="IPR000306">
    <property type="entry name" value="Znf_FYVE"/>
</dbReference>
<evidence type="ECO:0000313" key="8">
    <source>
        <dbReference type="EnsemblPlants" id="OGLUM07G22280.1"/>
    </source>
</evidence>
<dbReference type="GO" id="GO:0033565">
    <property type="term" value="C:ESCRT-0 complex"/>
    <property type="evidence" value="ECO:0007669"/>
    <property type="project" value="TreeGrafter"/>
</dbReference>
<dbReference type="PROSITE" id="PS50178">
    <property type="entry name" value="ZF_FYVE"/>
    <property type="match status" value="1"/>
</dbReference>
<dbReference type="PANTHER" id="PTHR47794:SF1">
    <property type="entry name" value="VACUOLAR PROTEIN SORTING-ASSOCIATED PROTEIN 27"/>
    <property type="match status" value="1"/>
</dbReference>
<reference evidence="8" key="1">
    <citation type="submission" date="2015-04" db="UniProtKB">
        <authorList>
            <consortium name="EnsemblPlants"/>
        </authorList>
    </citation>
    <scope>IDENTIFICATION</scope>
</reference>
<dbReference type="GO" id="GO:0032266">
    <property type="term" value="F:phosphatidylinositol-3-phosphate binding"/>
    <property type="evidence" value="ECO:0007669"/>
    <property type="project" value="TreeGrafter"/>
</dbReference>
<dbReference type="Pfam" id="PF01363">
    <property type="entry name" value="FYVE"/>
    <property type="match status" value="1"/>
</dbReference>
<evidence type="ECO:0000256" key="5">
    <source>
        <dbReference type="PROSITE-ProRule" id="PRU00091"/>
    </source>
</evidence>
<keyword evidence="1" id="KW-0479">Metal-binding</keyword>
<evidence type="ECO:0000256" key="1">
    <source>
        <dbReference type="ARBA" id="ARBA00022723"/>
    </source>
</evidence>
<dbReference type="GO" id="GO:0043130">
    <property type="term" value="F:ubiquitin binding"/>
    <property type="evidence" value="ECO:0007669"/>
    <property type="project" value="TreeGrafter"/>
</dbReference>
<dbReference type="InterPro" id="IPR011011">
    <property type="entry name" value="Znf_FYVE_PHD"/>
</dbReference>
<feature type="compositionally biased region" description="Low complexity" evidence="6">
    <location>
        <begin position="149"/>
        <end position="161"/>
    </location>
</feature>
<dbReference type="EnsemblPlants" id="OGLUM07G22280.1">
    <property type="protein sequence ID" value="OGLUM07G22280.1"/>
    <property type="gene ID" value="OGLUM07G22280"/>
</dbReference>
<dbReference type="HOGENOM" id="CLU_083142_0_0_1"/>
<keyword evidence="3" id="KW-0862">Zinc</keyword>
<name>A0A0E0AMR0_9ORYZ</name>
<dbReference type="Pfam" id="PF12796">
    <property type="entry name" value="Ank_2"/>
    <property type="match status" value="1"/>
</dbReference>
<evidence type="ECO:0000256" key="2">
    <source>
        <dbReference type="ARBA" id="ARBA00022771"/>
    </source>
</evidence>
<keyword evidence="2 5" id="KW-0863">Zinc-finger</keyword>
<feature type="repeat" description="ANK" evidence="4">
    <location>
        <begin position="246"/>
        <end position="278"/>
    </location>
</feature>
<dbReference type="InterPro" id="IPR036770">
    <property type="entry name" value="Ankyrin_rpt-contain_sf"/>
</dbReference>
<reference evidence="8" key="2">
    <citation type="submission" date="2018-05" db="EMBL/GenBank/DDBJ databases">
        <title>OgluRS3 (Oryza glumaepatula Reference Sequence Version 3).</title>
        <authorList>
            <person name="Zhang J."/>
            <person name="Kudrna D."/>
            <person name="Lee S."/>
            <person name="Talag J."/>
            <person name="Welchert J."/>
            <person name="Wing R.A."/>
        </authorList>
    </citation>
    <scope>NUCLEOTIDE SEQUENCE [LARGE SCALE GENOMIC DNA]</scope>
</reference>
<evidence type="ECO:0000256" key="4">
    <source>
        <dbReference type="PROSITE-ProRule" id="PRU00023"/>
    </source>
</evidence>
<dbReference type="PROSITE" id="PS50088">
    <property type="entry name" value="ANK_REPEAT"/>
    <property type="match status" value="1"/>
</dbReference>
<dbReference type="Proteomes" id="UP000026961">
    <property type="component" value="Chromosome 7"/>
</dbReference>
<dbReference type="EnsemblPlants" id="OGLUM07G22280.2">
    <property type="protein sequence ID" value="OGLUM07G22280.2"/>
    <property type="gene ID" value="OGLUM07G22280"/>
</dbReference>
<dbReference type="PANTHER" id="PTHR47794">
    <property type="entry name" value="VACUOLAR PROTEIN SORTING-ASSOCIATED PROTEIN 27"/>
    <property type="match status" value="1"/>
</dbReference>
<dbReference type="GO" id="GO:0008270">
    <property type="term" value="F:zinc ion binding"/>
    <property type="evidence" value="ECO:0007669"/>
    <property type="project" value="UniProtKB-KW"/>
</dbReference>
<dbReference type="SUPFAM" id="SSF48403">
    <property type="entry name" value="Ankyrin repeat"/>
    <property type="match status" value="1"/>
</dbReference>
<evidence type="ECO:0000256" key="6">
    <source>
        <dbReference type="SAM" id="MobiDB-lite"/>
    </source>
</evidence>
<dbReference type="GO" id="GO:0043328">
    <property type="term" value="P:protein transport to vacuole involved in ubiquitin-dependent protein catabolic process via the multivesicular body sorting pathway"/>
    <property type="evidence" value="ECO:0007669"/>
    <property type="project" value="TreeGrafter"/>
</dbReference>
<proteinExistence type="predicted"/>
<dbReference type="STRING" id="40148.A0A0E0AMR0"/>
<dbReference type="SMART" id="SM00064">
    <property type="entry name" value="FYVE"/>
    <property type="match status" value="1"/>
</dbReference>
<organism evidence="8">
    <name type="scientific">Oryza glumipatula</name>
    <dbReference type="NCBI Taxonomy" id="40148"/>
    <lineage>
        <taxon>Eukaryota</taxon>
        <taxon>Viridiplantae</taxon>
        <taxon>Streptophyta</taxon>
        <taxon>Embryophyta</taxon>
        <taxon>Tracheophyta</taxon>
        <taxon>Spermatophyta</taxon>
        <taxon>Magnoliopsida</taxon>
        <taxon>Liliopsida</taxon>
        <taxon>Poales</taxon>
        <taxon>Poaceae</taxon>
        <taxon>BOP clade</taxon>
        <taxon>Oryzoideae</taxon>
        <taxon>Oryzeae</taxon>
        <taxon>Oryzinae</taxon>
        <taxon>Oryza</taxon>
    </lineage>
</organism>
<dbReference type="eggNOG" id="KOG1819">
    <property type="taxonomic scope" value="Eukaryota"/>
</dbReference>
<dbReference type="Gene3D" id="1.25.40.20">
    <property type="entry name" value="Ankyrin repeat-containing domain"/>
    <property type="match status" value="1"/>
</dbReference>